<dbReference type="PANTHER" id="PTHR30075">
    <property type="entry name" value="GLYCYL-TRNA SYNTHETASE"/>
    <property type="match status" value="1"/>
</dbReference>
<comment type="similarity">
    <text evidence="1 8">Belongs to the class-II aminoacyl-tRNA synthetase family.</text>
</comment>
<sequence>MSEFLLEIGSGELPYKEVLTFPRRLAESFKIFLANELGLNELDLNDNKNIEYYSTSRRVTLLVKNIPLKTEDKEIEIIGPPLKVCYLSDGSPAVPLIQFVKKNNIKNYKKIYAVSREKGEYAAYKTIIKGRNLEKILSENIPSIIKQPSFKKSMIWSDADIRYPRPILWILALFDGKIIQFNYGDCKAGNYSYILRKDSFSKSFIKIKDANDYIEKLKKAGIILDNLERKNFIKKGLINNSKKIECIFEDDDNLIDEIVGITESPHIIQGQFDKKFLHIPHELLSLVMKKHQRFFPLFAKDKSKLMPYFIGIANLTPDIYNNDLRDIRDNNISRGYSRVLAARLNDADFFYKEDTKQSINYFIDKTKEVIFYKGIGTYYEKTERIKQLAPYIFENIINKSNKKDTESINIKDKKIIERCASLLKFDLTTHVVYEFPELQGIIGRIYANKFEEDKIVSRAIEEHYYPIMKHGEKLMPADKFGDISAISDKLDTVLSFTMLNKLPTGESDPFAIRRAMIGVIEILLAKKYKLSLNKIFSFYFDNFYKDGNLNLLNLKDTFILFAKTRFKNIMSSLNYNFDEISSAIDDIFDDVYTSYLKIDFVAKNKLHEYMYDLTFVFKRLNNITFNYGDIVSFDGKKLILKEEILLMESYEFIKDESYRYIKSNNYYKLMNLYHEIVYPVNKFFDNVMVNVEDLDLKNSRIGFLNSILIELKNLCDFSKLSY</sequence>
<dbReference type="PROSITE" id="PS50861">
    <property type="entry name" value="AA_TRNA_LIGASE_II_GLYAB"/>
    <property type="match status" value="1"/>
</dbReference>
<keyword evidence="6 8" id="KW-0030">Aminoacyl-tRNA synthetase</keyword>
<gene>
    <name evidence="8" type="primary">glyS</name>
    <name evidence="9" type="ORF">EVG15_10760</name>
</gene>
<keyword evidence="5 8" id="KW-0648">Protein biosynthesis</keyword>
<keyword evidence="4 8" id="KW-0067">ATP-binding</keyword>
<evidence type="ECO:0000256" key="8">
    <source>
        <dbReference type="HAMAP-Rule" id="MF_00255"/>
    </source>
</evidence>
<comment type="catalytic activity">
    <reaction evidence="7 8">
        <text>tRNA(Gly) + glycine + ATP = glycyl-tRNA(Gly) + AMP + diphosphate</text>
        <dbReference type="Rhea" id="RHEA:16013"/>
        <dbReference type="Rhea" id="RHEA-COMP:9664"/>
        <dbReference type="Rhea" id="RHEA-COMP:9683"/>
        <dbReference type="ChEBI" id="CHEBI:30616"/>
        <dbReference type="ChEBI" id="CHEBI:33019"/>
        <dbReference type="ChEBI" id="CHEBI:57305"/>
        <dbReference type="ChEBI" id="CHEBI:78442"/>
        <dbReference type="ChEBI" id="CHEBI:78522"/>
        <dbReference type="ChEBI" id="CHEBI:456215"/>
        <dbReference type="EC" id="6.1.1.14"/>
    </reaction>
</comment>
<dbReference type="PRINTS" id="PR01045">
    <property type="entry name" value="TRNASYNTHGB"/>
</dbReference>
<accession>A0A519BJS2</accession>
<keyword evidence="3 8" id="KW-0547">Nucleotide-binding</keyword>
<evidence type="ECO:0000256" key="3">
    <source>
        <dbReference type="ARBA" id="ARBA00022741"/>
    </source>
</evidence>
<comment type="caution">
    <text evidence="9">The sequence shown here is derived from an EMBL/GenBank/DDBJ whole genome shotgun (WGS) entry which is preliminary data.</text>
</comment>
<evidence type="ECO:0000313" key="10">
    <source>
        <dbReference type="Proteomes" id="UP000319296"/>
    </source>
</evidence>
<evidence type="ECO:0000313" key="9">
    <source>
        <dbReference type="EMBL" id="RZD17511.1"/>
    </source>
</evidence>
<dbReference type="GO" id="GO:0006426">
    <property type="term" value="P:glycyl-tRNA aminoacylation"/>
    <property type="evidence" value="ECO:0007669"/>
    <property type="project" value="UniProtKB-UniRule"/>
</dbReference>
<name>A0A519BJS2_9DELT</name>
<evidence type="ECO:0000256" key="1">
    <source>
        <dbReference type="ARBA" id="ARBA00008226"/>
    </source>
</evidence>
<comment type="subcellular location">
    <subcellularLocation>
        <location evidence="8">Cytoplasm</location>
    </subcellularLocation>
</comment>
<evidence type="ECO:0000256" key="7">
    <source>
        <dbReference type="ARBA" id="ARBA00047937"/>
    </source>
</evidence>
<keyword evidence="8" id="KW-0963">Cytoplasm</keyword>
<evidence type="ECO:0000256" key="6">
    <source>
        <dbReference type="ARBA" id="ARBA00023146"/>
    </source>
</evidence>
<dbReference type="GO" id="GO:0005524">
    <property type="term" value="F:ATP binding"/>
    <property type="evidence" value="ECO:0007669"/>
    <property type="project" value="UniProtKB-UniRule"/>
</dbReference>
<dbReference type="HAMAP" id="MF_00255">
    <property type="entry name" value="Gly_tRNA_synth_beta"/>
    <property type="match status" value="1"/>
</dbReference>
<dbReference type="PANTHER" id="PTHR30075:SF2">
    <property type="entry name" value="GLYCINE--TRNA LIGASE, CHLOROPLASTIC_MITOCHONDRIAL 2"/>
    <property type="match status" value="1"/>
</dbReference>
<evidence type="ECO:0000256" key="2">
    <source>
        <dbReference type="ARBA" id="ARBA00022598"/>
    </source>
</evidence>
<evidence type="ECO:0000256" key="4">
    <source>
        <dbReference type="ARBA" id="ARBA00022840"/>
    </source>
</evidence>
<dbReference type="GO" id="GO:0005829">
    <property type="term" value="C:cytosol"/>
    <property type="evidence" value="ECO:0007669"/>
    <property type="project" value="TreeGrafter"/>
</dbReference>
<reference evidence="9 10" key="1">
    <citation type="journal article" date="2019" name="ISME J.">
        <title>Insights into ecological role of a new deltaproteobacterial order Candidatus Acidulodesulfobacterales by metagenomics and metatranscriptomics.</title>
        <authorList>
            <person name="Tan S."/>
            <person name="Liu J."/>
            <person name="Fang Y."/>
            <person name="Hedlund B.P."/>
            <person name="Lian Z.H."/>
            <person name="Huang L.Y."/>
            <person name="Li J.T."/>
            <person name="Huang L.N."/>
            <person name="Li W.J."/>
            <person name="Jiang H.C."/>
            <person name="Dong H.L."/>
            <person name="Shu W.S."/>
        </authorList>
    </citation>
    <scope>NUCLEOTIDE SEQUENCE [LARGE SCALE GENOMIC DNA]</scope>
    <source>
        <strain evidence="9">AP1</strain>
    </source>
</reference>
<dbReference type="EC" id="6.1.1.14" evidence="8"/>
<proteinExistence type="inferred from homology"/>
<organism evidence="9 10">
    <name type="scientific">Candidatus Acididesulfobacter diazotrophicus</name>
    <dbReference type="NCBI Taxonomy" id="2597226"/>
    <lineage>
        <taxon>Bacteria</taxon>
        <taxon>Deltaproteobacteria</taxon>
        <taxon>Candidatus Acidulodesulfobacterales</taxon>
        <taxon>Candidatus Acididesulfobacter</taxon>
    </lineage>
</organism>
<dbReference type="InterPro" id="IPR006194">
    <property type="entry name" value="Gly-tRNA-synth_heterodimer"/>
</dbReference>
<dbReference type="Proteomes" id="UP000319296">
    <property type="component" value="Unassembled WGS sequence"/>
</dbReference>
<dbReference type="EMBL" id="SGBB01000037">
    <property type="protein sequence ID" value="RZD17511.1"/>
    <property type="molecule type" value="Genomic_DNA"/>
</dbReference>
<dbReference type="InterPro" id="IPR015944">
    <property type="entry name" value="Gly-tRNA-synth_bsu"/>
</dbReference>
<comment type="subunit">
    <text evidence="8">Tetramer of two alpha and two beta subunits.</text>
</comment>
<evidence type="ECO:0000256" key="5">
    <source>
        <dbReference type="ARBA" id="ARBA00022917"/>
    </source>
</evidence>
<dbReference type="NCBIfam" id="TIGR00211">
    <property type="entry name" value="glyS"/>
    <property type="match status" value="1"/>
</dbReference>
<dbReference type="Pfam" id="PF02092">
    <property type="entry name" value="tRNA_synt_2f"/>
    <property type="match status" value="1"/>
</dbReference>
<dbReference type="GO" id="GO:0004820">
    <property type="term" value="F:glycine-tRNA ligase activity"/>
    <property type="evidence" value="ECO:0007669"/>
    <property type="project" value="UniProtKB-UniRule"/>
</dbReference>
<keyword evidence="2 8" id="KW-0436">Ligase</keyword>
<dbReference type="AlphaFoldDB" id="A0A519BJS2"/>
<protein>
    <recommendedName>
        <fullName evidence="8">Glycine--tRNA ligase beta subunit</fullName>
        <ecNumber evidence="8">6.1.1.14</ecNumber>
    </recommendedName>
    <alternativeName>
        <fullName evidence="8">Glycyl-tRNA synthetase beta subunit</fullName>
        <shortName evidence="8">GlyRS</shortName>
    </alternativeName>
</protein>